<dbReference type="AlphaFoldDB" id="A0A6M4IUA6"/>
<keyword evidence="4" id="KW-0745">Spermidine biosynthesis</keyword>
<evidence type="ECO:0000256" key="8">
    <source>
        <dbReference type="ARBA" id="ARBA00023270"/>
    </source>
</evidence>
<keyword evidence="11" id="KW-1185">Reference proteome</keyword>
<dbReference type="Pfam" id="PF02675">
    <property type="entry name" value="AdoMet_dc"/>
    <property type="match status" value="1"/>
</dbReference>
<dbReference type="Gene3D" id="3.60.90.10">
    <property type="entry name" value="S-adenosylmethionine decarboxylase"/>
    <property type="match status" value="1"/>
</dbReference>
<dbReference type="KEGG" id="ggr:HKW67_20560"/>
<accession>A0A6M4IUA6</accession>
<dbReference type="InterPro" id="IPR016067">
    <property type="entry name" value="S-AdoMet_deCO2ase_core"/>
</dbReference>
<dbReference type="InterPro" id="IPR003826">
    <property type="entry name" value="AdoMetDC_fam_prok"/>
</dbReference>
<keyword evidence="5" id="KW-0620">Polyamine biosynthesis</keyword>
<evidence type="ECO:0000256" key="5">
    <source>
        <dbReference type="ARBA" id="ARBA00023115"/>
    </source>
</evidence>
<keyword evidence="2" id="KW-0210">Decarboxylase</keyword>
<keyword evidence="7" id="KW-0456">Lyase</keyword>
<evidence type="ECO:0000256" key="2">
    <source>
        <dbReference type="ARBA" id="ARBA00022793"/>
    </source>
</evidence>
<proteinExistence type="predicted"/>
<keyword evidence="6" id="KW-0865">Zymogen</keyword>
<reference evidence="10 11" key="1">
    <citation type="submission" date="2020-05" db="EMBL/GenBank/DDBJ databases">
        <title>Complete genome sequence of Gemmatimonas greenlandica TET16.</title>
        <authorList>
            <person name="Zeng Y."/>
        </authorList>
    </citation>
    <scope>NUCLEOTIDE SEQUENCE [LARGE SCALE GENOMIC DNA]</scope>
    <source>
        <strain evidence="10 11">TET16</strain>
    </source>
</reference>
<evidence type="ECO:0000256" key="6">
    <source>
        <dbReference type="ARBA" id="ARBA00023145"/>
    </source>
</evidence>
<dbReference type="RefSeq" id="WP_171227767.1">
    <property type="nucleotide sequence ID" value="NZ_CP053085.1"/>
</dbReference>
<comment type="cofactor">
    <cofactor evidence="1">
        <name>pyruvate</name>
        <dbReference type="ChEBI" id="CHEBI:15361"/>
    </cofactor>
</comment>
<evidence type="ECO:0000256" key="7">
    <source>
        <dbReference type="ARBA" id="ARBA00023239"/>
    </source>
</evidence>
<dbReference type="GO" id="GO:0005829">
    <property type="term" value="C:cytosol"/>
    <property type="evidence" value="ECO:0007669"/>
    <property type="project" value="TreeGrafter"/>
</dbReference>
<keyword evidence="3" id="KW-0068">Autocatalytic cleavage</keyword>
<dbReference type="PANTHER" id="PTHR33866:SF2">
    <property type="entry name" value="S-ADENOSYLMETHIONINE DECARBOXYLASE PROENZYME"/>
    <property type="match status" value="1"/>
</dbReference>
<evidence type="ECO:0000313" key="11">
    <source>
        <dbReference type="Proteomes" id="UP000500938"/>
    </source>
</evidence>
<dbReference type="Proteomes" id="UP000500938">
    <property type="component" value="Chromosome"/>
</dbReference>
<dbReference type="SUPFAM" id="SSF56276">
    <property type="entry name" value="S-adenosylmethionine decarboxylase"/>
    <property type="match status" value="1"/>
</dbReference>
<evidence type="ECO:0000256" key="9">
    <source>
        <dbReference type="ARBA" id="ARBA00023317"/>
    </source>
</evidence>
<name>A0A6M4IUA6_9BACT</name>
<protein>
    <submittedName>
        <fullName evidence="10">S-adenosylmethionine decarboxylase</fullName>
    </submittedName>
</protein>
<evidence type="ECO:0000256" key="3">
    <source>
        <dbReference type="ARBA" id="ARBA00022813"/>
    </source>
</evidence>
<dbReference type="GO" id="GO:0008295">
    <property type="term" value="P:spermidine biosynthetic process"/>
    <property type="evidence" value="ECO:0007669"/>
    <property type="project" value="UniProtKB-KW"/>
</dbReference>
<keyword evidence="8" id="KW-0704">Schiff base</keyword>
<evidence type="ECO:0000313" key="10">
    <source>
        <dbReference type="EMBL" id="QJR38334.1"/>
    </source>
</evidence>
<sequence>MHHTGREWIVDAYGCDPVRLADPASLRALFDAIVNDLSLHPVADAVWHQFPAPAGITGLLMLAESHLTVHTFPEHASACLNLFCCTPRAAWDWEARLATLLGAQTVRVRELAREYATVPAIVEALR</sequence>
<organism evidence="10 11">
    <name type="scientific">Gemmatimonas groenlandica</name>
    <dbReference type="NCBI Taxonomy" id="2732249"/>
    <lineage>
        <taxon>Bacteria</taxon>
        <taxon>Pseudomonadati</taxon>
        <taxon>Gemmatimonadota</taxon>
        <taxon>Gemmatimonadia</taxon>
        <taxon>Gemmatimonadales</taxon>
        <taxon>Gemmatimonadaceae</taxon>
        <taxon>Gemmatimonas</taxon>
    </lineage>
</organism>
<evidence type="ECO:0000256" key="4">
    <source>
        <dbReference type="ARBA" id="ARBA00023066"/>
    </source>
</evidence>
<dbReference type="GO" id="GO:0004014">
    <property type="term" value="F:adenosylmethionine decarboxylase activity"/>
    <property type="evidence" value="ECO:0007669"/>
    <property type="project" value="InterPro"/>
</dbReference>
<dbReference type="PANTHER" id="PTHR33866">
    <property type="entry name" value="S-ADENOSYLMETHIONINE DECARBOXYLASE PROENZYME"/>
    <property type="match status" value="1"/>
</dbReference>
<evidence type="ECO:0000256" key="1">
    <source>
        <dbReference type="ARBA" id="ARBA00001928"/>
    </source>
</evidence>
<dbReference type="EMBL" id="CP053085">
    <property type="protein sequence ID" value="QJR38334.1"/>
    <property type="molecule type" value="Genomic_DNA"/>
</dbReference>
<gene>
    <name evidence="10" type="ORF">HKW67_20560</name>
</gene>
<keyword evidence="9" id="KW-0670">Pyruvate</keyword>